<keyword evidence="4 11" id="KW-0808">Transferase</keyword>
<keyword evidence="14" id="KW-1185">Reference proteome</keyword>
<name>A0A2A3YNP5_9MICO</name>
<dbReference type="HAMAP" id="MF_00165">
    <property type="entry name" value="Thymidylate_kinase"/>
    <property type="match status" value="1"/>
</dbReference>
<dbReference type="InterPro" id="IPR018095">
    <property type="entry name" value="Thymidylate_kin_CS"/>
</dbReference>
<dbReference type="CDD" id="cd01672">
    <property type="entry name" value="TMPK"/>
    <property type="match status" value="1"/>
</dbReference>
<keyword evidence="8 11" id="KW-0067">ATP-binding</keyword>
<dbReference type="RefSeq" id="WP_096196301.1">
    <property type="nucleotide sequence ID" value="NZ_JBQCXU010000006.1"/>
</dbReference>
<keyword evidence="6 11" id="KW-0547">Nucleotide-binding</keyword>
<comment type="similarity">
    <text evidence="1 11">Belongs to the thymidylate kinase family.</text>
</comment>
<evidence type="ECO:0000259" key="12">
    <source>
        <dbReference type="Pfam" id="PF02223"/>
    </source>
</evidence>
<dbReference type="GO" id="GO:0006235">
    <property type="term" value="P:dTTP biosynthetic process"/>
    <property type="evidence" value="ECO:0007669"/>
    <property type="project" value="UniProtKB-UniRule"/>
</dbReference>
<comment type="catalytic activity">
    <reaction evidence="9 11">
        <text>dTMP + ATP = dTDP + ADP</text>
        <dbReference type="Rhea" id="RHEA:13517"/>
        <dbReference type="ChEBI" id="CHEBI:30616"/>
        <dbReference type="ChEBI" id="CHEBI:58369"/>
        <dbReference type="ChEBI" id="CHEBI:63528"/>
        <dbReference type="ChEBI" id="CHEBI:456216"/>
        <dbReference type="EC" id="2.7.4.9"/>
    </reaction>
</comment>
<evidence type="ECO:0000256" key="6">
    <source>
        <dbReference type="ARBA" id="ARBA00022741"/>
    </source>
</evidence>
<evidence type="ECO:0000256" key="11">
    <source>
        <dbReference type="HAMAP-Rule" id="MF_00165"/>
    </source>
</evidence>
<dbReference type="OrthoDB" id="9774907at2"/>
<evidence type="ECO:0000313" key="14">
    <source>
        <dbReference type="Proteomes" id="UP000218598"/>
    </source>
</evidence>
<dbReference type="NCBIfam" id="TIGR00041">
    <property type="entry name" value="DTMP_kinase"/>
    <property type="match status" value="1"/>
</dbReference>
<dbReference type="EC" id="2.7.4.9" evidence="2 11"/>
<comment type="function">
    <text evidence="10 11">Phosphorylation of dTMP to form dTDP in both de novo and salvage pathways of dTTP synthesis.</text>
</comment>
<protein>
    <recommendedName>
        <fullName evidence="3 11">Thymidylate kinase</fullName>
        <ecNumber evidence="2 11">2.7.4.9</ecNumber>
    </recommendedName>
    <alternativeName>
        <fullName evidence="11">dTMP kinase</fullName>
    </alternativeName>
</protein>
<dbReference type="AlphaFoldDB" id="A0A2A3YNP5"/>
<dbReference type="Gene3D" id="3.40.50.300">
    <property type="entry name" value="P-loop containing nucleotide triphosphate hydrolases"/>
    <property type="match status" value="1"/>
</dbReference>
<dbReference type="GO" id="GO:0006227">
    <property type="term" value="P:dUDP biosynthetic process"/>
    <property type="evidence" value="ECO:0007669"/>
    <property type="project" value="TreeGrafter"/>
</dbReference>
<comment type="caution">
    <text evidence="13">The sequence shown here is derived from an EMBL/GenBank/DDBJ whole genome shotgun (WGS) entry which is preliminary data.</text>
</comment>
<evidence type="ECO:0000256" key="7">
    <source>
        <dbReference type="ARBA" id="ARBA00022777"/>
    </source>
</evidence>
<dbReference type="FunFam" id="3.40.50.300:FF:000225">
    <property type="entry name" value="Thymidylate kinase"/>
    <property type="match status" value="1"/>
</dbReference>
<evidence type="ECO:0000313" key="13">
    <source>
        <dbReference type="EMBL" id="PCC40930.1"/>
    </source>
</evidence>
<keyword evidence="7 11" id="KW-0418">Kinase</keyword>
<evidence type="ECO:0000256" key="4">
    <source>
        <dbReference type="ARBA" id="ARBA00022679"/>
    </source>
</evidence>
<keyword evidence="5 11" id="KW-0545">Nucleotide biosynthesis</keyword>
<gene>
    <name evidence="11 13" type="primary">tmk</name>
    <name evidence="13" type="ORF">CIK66_01460</name>
</gene>
<evidence type="ECO:0000256" key="2">
    <source>
        <dbReference type="ARBA" id="ARBA00012980"/>
    </source>
</evidence>
<dbReference type="InterPro" id="IPR027417">
    <property type="entry name" value="P-loop_NTPase"/>
</dbReference>
<dbReference type="GO" id="GO:0005829">
    <property type="term" value="C:cytosol"/>
    <property type="evidence" value="ECO:0007669"/>
    <property type="project" value="TreeGrafter"/>
</dbReference>
<evidence type="ECO:0000256" key="9">
    <source>
        <dbReference type="ARBA" id="ARBA00048743"/>
    </source>
</evidence>
<evidence type="ECO:0000256" key="10">
    <source>
        <dbReference type="ARBA" id="ARBA00057735"/>
    </source>
</evidence>
<dbReference type="Proteomes" id="UP000218598">
    <property type="component" value="Unassembled WGS sequence"/>
</dbReference>
<dbReference type="GO" id="GO:0004798">
    <property type="term" value="F:dTMP kinase activity"/>
    <property type="evidence" value="ECO:0007669"/>
    <property type="project" value="UniProtKB-UniRule"/>
</dbReference>
<sequence length="243" mass="26925">MSILDMTRGLRIPLPRRPKRGVFISFEGGEAAGKTTQMQMLRDHLVTERSVAEDLILTTREPGGTPLGRSIRGLLLHGEHVDPRAEALLYAADRAHHIETLVRPHLARGGLVLGDRYFDSSIAYQGAGRELEASEIESLSLWATNGLMPHRTILLDVPPEALGQRRADETHDRLEQAGGDFHATVRQEFLDLAAADPERFSVIDGTLPREEVHAQVLEAVAEVLSIFDPTFEPAPPTKHRDEM</sequence>
<dbReference type="GO" id="GO:0006233">
    <property type="term" value="P:dTDP biosynthetic process"/>
    <property type="evidence" value="ECO:0007669"/>
    <property type="project" value="InterPro"/>
</dbReference>
<evidence type="ECO:0000256" key="1">
    <source>
        <dbReference type="ARBA" id="ARBA00009776"/>
    </source>
</evidence>
<feature type="binding site" evidence="11">
    <location>
        <begin position="28"/>
        <end position="35"/>
    </location>
    <ligand>
        <name>ATP</name>
        <dbReference type="ChEBI" id="CHEBI:30616"/>
    </ligand>
</feature>
<dbReference type="InterPro" id="IPR018094">
    <property type="entry name" value="Thymidylate_kinase"/>
</dbReference>
<reference evidence="13 14" key="1">
    <citation type="journal article" date="2017" name="Elife">
        <title>Extensive horizontal gene transfer in cheese-associated bacteria.</title>
        <authorList>
            <person name="Bonham K.S."/>
            <person name="Wolfe B.E."/>
            <person name="Dutton R.J."/>
        </authorList>
    </citation>
    <scope>NUCLEOTIDE SEQUENCE [LARGE SCALE GENOMIC DNA]</scope>
    <source>
        <strain evidence="13 14">341_9</strain>
    </source>
</reference>
<accession>A0A2A3YNP5</accession>
<dbReference type="PANTHER" id="PTHR10344:SF4">
    <property type="entry name" value="UMP-CMP KINASE 2, MITOCHONDRIAL"/>
    <property type="match status" value="1"/>
</dbReference>
<evidence type="ECO:0000256" key="5">
    <source>
        <dbReference type="ARBA" id="ARBA00022727"/>
    </source>
</evidence>
<dbReference type="Pfam" id="PF02223">
    <property type="entry name" value="Thymidylate_kin"/>
    <property type="match status" value="1"/>
</dbReference>
<dbReference type="GO" id="GO:0005524">
    <property type="term" value="F:ATP binding"/>
    <property type="evidence" value="ECO:0007669"/>
    <property type="project" value="UniProtKB-UniRule"/>
</dbReference>
<proteinExistence type="inferred from homology"/>
<organism evidence="13 14">
    <name type="scientific">Brachybacterium alimentarium</name>
    <dbReference type="NCBI Taxonomy" id="47845"/>
    <lineage>
        <taxon>Bacteria</taxon>
        <taxon>Bacillati</taxon>
        <taxon>Actinomycetota</taxon>
        <taxon>Actinomycetes</taxon>
        <taxon>Micrococcales</taxon>
        <taxon>Dermabacteraceae</taxon>
        <taxon>Brachybacterium</taxon>
    </lineage>
</organism>
<dbReference type="PANTHER" id="PTHR10344">
    <property type="entry name" value="THYMIDYLATE KINASE"/>
    <property type="match status" value="1"/>
</dbReference>
<dbReference type="PROSITE" id="PS01331">
    <property type="entry name" value="THYMIDYLATE_KINASE"/>
    <property type="match status" value="1"/>
</dbReference>
<feature type="domain" description="Thymidylate kinase-like" evidence="12">
    <location>
        <begin position="26"/>
        <end position="216"/>
    </location>
</feature>
<dbReference type="InterPro" id="IPR039430">
    <property type="entry name" value="Thymidylate_kin-like_dom"/>
</dbReference>
<evidence type="ECO:0000256" key="8">
    <source>
        <dbReference type="ARBA" id="ARBA00022840"/>
    </source>
</evidence>
<dbReference type="EMBL" id="NRGR01000004">
    <property type="protein sequence ID" value="PCC40930.1"/>
    <property type="molecule type" value="Genomic_DNA"/>
</dbReference>
<evidence type="ECO:0000256" key="3">
    <source>
        <dbReference type="ARBA" id="ARBA00017144"/>
    </source>
</evidence>
<dbReference type="SUPFAM" id="SSF52540">
    <property type="entry name" value="P-loop containing nucleoside triphosphate hydrolases"/>
    <property type="match status" value="1"/>
</dbReference>